<evidence type="ECO:0008006" key="4">
    <source>
        <dbReference type="Google" id="ProtNLM"/>
    </source>
</evidence>
<keyword evidence="3" id="KW-1185">Reference proteome</keyword>
<dbReference type="EMBL" id="CP066167">
    <property type="protein sequence ID" value="QQD18321.1"/>
    <property type="molecule type" value="Genomic_DNA"/>
</dbReference>
<feature type="chain" id="PRO_5032306886" description="Lipoprotein" evidence="1">
    <location>
        <begin position="21"/>
        <end position="138"/>
    </location>
</feature>
<dbReference type="KEGG" id="snan:I6N98_00130"/>
<reference evidence="2 3" key="1">
    <citation type="submission" date="2020-12" db="EMBL/GenBank/DDBJ databases">
        <authorList>
            <person name="Shan Y."/>
        </authorList>
    </citation>
    <scope>NUCLEOTIDE SEQUENCE [LARGE SCALE GENOMIC DNA]</scope>
    <source>
        <strain evidence="3">csc3.9</strain>
    </source>
</reference>
<feature type="signal peptide" evidence="1">
    <location>
        <begin position="1"/>
        <end position="20"/>
    </location>
</feature>
<gene>
    <name evidence="2" type="ORF">I6N98_00130</name>
</gene>
<sequence>MIKIFMAVLLSSMVFITGCANTTNTVLDADQSQVQLRSIQTRSFDTQDKKKTMRAVIATLQDLGFVLDKADEMLGTVSGTKMKGYTIKMTVSVRSRGEKMMVRANAQYGQKPITDPIPYQDFFNSLSKAMFLQANSVD</sequence>
<dbReference type="PROSITE" id="PS51257">
    <property type="entry name" value="PROKAR_LIPOPROTEIN"/>
    <property type="match status" value="1"/>
</dbReference>
<evidence type="ECO:0000256" key="1">
    <source>
        <dbReference type="SAM" id="SignalP"/>
    </source>
</evidence>
<dbReference type="Proteomes" id="UP000596063">
    <property type="component" value="Chromosome"/>
</dbReference>
<keyword evidence="1" id="KW-0732">Signal</keyword>
<dbReference type="RefSeq" id="WP_198569818.1">
    <property type="nucleotide sequence ID" value="NZ_CP066167.1"/>
</dbReference>
<proteinExistence type="predicted"/>
<name>A0A7T4UQ58_9GAMM</name>
<dbReference type="AlphaFoldDB" id="A0A7T4UQ58"/>
<organism evidence="2 3">
    <name type="scientific">Spongiibacter nanhainus</name>
    <dbReference type="NCBI Taxonomy" id="2794344"/>
    <lineage>
        <taxon>Bacteria</taxon>
        <taxon>Pseudomonadati</taxon>
        <taxon>Pseudomonadota</taxon>
        <taxon>Gammaproteobacteria</taxon>
        <taxon>Cellvibrionales</taxon>
        <taxon>Spongiibacteraceae</taxon>
        <taxon>Spongiibacter</taxon>
    </lineage>
</organism>
<protein>
    <recommendedName>
        <fullName evidence="4">Lipoprotein</fullName>
    </recommendedName>
</protein>
<evidence type="ECO:0000313" key="3">
    <source>
        <dbReference type="Proteomes" id="UP000596063"/>
    </source>
</evidence>
<accession>A0A7T4UQ58</accession>
<evidence type="ECO:0000313" key="2">
    <source>
        <dbReference type="EMBL" id="QQD18321.1"/>
    </source>
</evidence>